<dbReference type="EMBL" id="PEDL01000015">
    <property type="protein sequence ID" value="PHV69983.1"/>
    <property type="molecule type" value="Genomic_DNA"/>
</dbReference>
<comment type="caution">
    <text evidence="1">The sequence shown here is derived from an EMBL/GenBank/DDBJ whole genome shotgun (WGS) entry which is preliminary data.</text>
</comment>
<name>A0AC61DB58_9FIRM</name>
<organism evidence="1 2">
    <name type="scientific">Sporanaerobium hydrogeniformans</name>
    <dbReference type="NCBI Taxonomy" id="3072179"/>
    <lineage>
        <taxon>Bacteria</taxon>
        <taxon>Bacillati</taxon>
        <taxon>Bacillota</taxon>
        <taxon>Clostridia</taxon>
        <taxon>Lachnospirales</taxon>
        <taxon>Lachnospiraceae</taxon>
        <taxon>Sporanaerobium</taxon>
    </lineage>
</organism>
<protein>
    <submittedName>
        <fullName evidence="1">Uncharacterized protein</fullName>
    </submittedName>
</protein>
<accession>A0AC61DB58</accession>
<keyword evidence="2" id="KW-1185">Reference proteome</keyword>
<dbReference type="Proteomes" id="UP000224460">
    <property type="component" value="Unassembled WGS sequence"/>
</dbReference>
<gene>
    <name evidence="1" type="ORF">CS063_12610</name>
</gene>
<sequence length="409" mass="45280">MEKVKHCLKMGDFIPALSGLIGKISLVSSFAVVWAQELRITNPHFVFDNIRLELLIGGIIALVVACISPKIAPAGTLAPLVILIPSMVKFGVHPFVLSILVGVIGLIFIRMELLSKLILLSKHVSKTSLTLVFGVSGVLLCVQKLFSFFNEKYLILALLLILLTLCYVYLIKMDKVWMMIPISAVVSLLIAFLGGIKLNLMEPMNPLVLNPIYWWEEVWGIGFGLNFVTILKTLPFAFFVMLLWGMDTVAITTLLEEQSSEEENPEEIDLNKSFMVVAVRNMLAGSLGGAQTGSLWRSFLIPLFMIQRPMRGATFLLGGACILVSLFGSPIKLLAFPPLVWTVLLFGIFMPLSVIGFNKWRRSKQALQKIAIILLAAIGVGYSPIITWLGALIVQHFSKDEEDKISSLF</sequence>
<evidence type="ECO:0000313" key="1">
    <source>
        <dbReference type="EMBL" id="PHV69983.1"/>
    </source>
</evidence>
<reference evidence="1" key="1">
    <citation type="submission" date="2017-10" db="EMBL/GenBank/DDBJ databases">
        <title>Genome sequence of cellulolytic Lachnospiraceae bacterium XHS1971 isolated from hotspring sediment.</title>
        <authorList>
            <person name="Vasudevan G."/>
            <person name="Joshi A.J."/>
            <person name="Hivarkar S."/>
            <person name="Lanjekar V.B."/>
            <person name="Dhakephalkar P.K."/>
            <person name="Dagar S."/>
        </authorList>
    </citation>
    <scope>NUCLEOTIDE SEQUENCE</scope>
    <source>
        <strain evidence="1">XHS1971</strain>
    </source>
</reference>
<evidence type="ECO:0000313" key="2">
    <source>
        <dbReference type="Proteomes" id="UP000224460"/>
    </source>
</evidence>
<proteinExistence type="predicted"/>